<evidence type="ECO:0000259" key="3">
    <source>
        <dbReference type="PROSITE" id="PS50158"/>
    </source>
</evidence>
<feature type="region of interest" description="Disordered" evidence="2">
    <location>
        <begin position="17"/>
        <end position="37"/>
    </location>
</feature>
<evidence type="ECO:0000256" key="2">
    <source>
        <dbReference type="SAM" id="MobiDB-lite"/>
    </source>
</evidence>
<keyword evidence="1" id="KW-0479">Metal-binding</keyword>
<keyword evidence="1" id="KW-0862">Zinc</keyword>
<keyword evidence="1" id="KW-0863">Zinc-finger</keyword>
<gene>
    <name evidence="4" type="ORF">AT9943_LOCUS20481</name>
</gene>
<dbReference type="Gene3D" id="4.10.60.10">
    <property type="entry name" value="Zinc finger, CCHC-type"/>
    <property type="match status" value="1"/>
</dbReference>
<name>A0A7G2FE53_ARATH</name>
<dbReference type="SUPFAM" id="SSF57756">
    <property type="entry name" value="Retrovirus zinc finger-like domains"/>
    <property type="match status" value="1"/>
</dbReference>
<dbReference type="Pfam" id="PF08284">
    <property type="entry name" value="RVP_2"/>
    <property type="match status" value="1"/>
</dbReference>
<evidence type="ECO:0000313" key="4">
    <source>
        <dbReference type="EMBL" id="CAD5333106.1"/>
    </source>
</evidence>
<accession>A0A7G2FE53</accession>
<reference evidence="4 5" key="1">
    <citation type="submission" date="2020-09" db="EMBL/GenBank/DDBJ databases">
        <authorList>
            <person name="Ashkenazy H."/>
        </authorList>
    </citation>
    <scope>NUCLEOTIDE SEQUENCE [LARGE SCALE GENOMIC DNA]</scope>
    <source>
        <strain evidence="5">cv. Cdm-0</strain>
    </source>
</reference>
<dbReference type="GO" id="GO:0008270">
    <property type="term" value="F:zinc ion binding"/>
    <property type="evidence" value="ECO:0007669"/>
    <property type="project" value="UniProtKB-KW"/>
</dbReference>
<dbReference type="GO" id="GO:0003676">
    <property type="term" value="F:nucleic acid binding"/>
    <property type="evidence" value="ECO:0007669"/>
    <property type="project" value="InterPro"/>
</dbReference>
<dbReference type="AlphaFoldDB" id="A0A7G2FE53"/>
<dbReference type="PROSITE" id="PS50158">
    <property type="entry name" value="ZF_CCHC"/>
    <property type="match status" value="1"/>
</dbReference>
<organism evidence="4 5">
    <name type="scientific">Arabidopsis thaliana</name>
    <name type="common">Mouse-ear cress</name>
    <dbReference type="NCBI Taxonomy" id="3702"/>
    <lineage>
        <taxon>Eukaryota</taxon>
        <taxon>Viridiplantae</taxon>
        <taxon>Streptophyta</taxon>
        <taxon>Embryophyta</taxon>
        <taxon>Tracheophyta</taxon>
        <taxon>Spermatophyta</taxon>
        <taxon>Magnoliopsida</taxon>
        <taxon>eudicotyledons</taxon>
        <taxon>Gunneridae</taxon>
        <taxon>Pentapetalae</taxon>
        <taxon>rosids</taxon>
        <taxon>malvids</taxon>
        <taxon>Brassicales</taxon>
        <taxon>Brassicaceae</taxon>
        <taxon>Camelineae</taxon>
        <taxon>Arabidopsis</taxon>
    </lineage>
</organism>
<feature type="domain" description="CCHC-type" evidence="3">
    <location>
        <begin position="136"/>
        <end position="150"/>
    </location>
</feature>
<dbReference type="InterPro" id="IPR001878">
    <property type="entry name" value="Znf_CCHC"/>
</dbReference>
<evidence type="ECO:0000313" key="5">
    <source>
        <dbReference type="Proteomes" id="UP000516314"/>
    </source>
</evidence>
<sequence length="233" mass="24761">MPPRRAGRPANARVNRVANAPVVGQDQPPVVAQPAQAAQADEAAQAANAAHAAEIAANCTEMQDLRNMMRCTSLVELVEEAARLEIGLVEEAMDLKKAQAKVTKGAESQKRTWDNRGAVPVQNGQHCATCGKDNNCRRCGKPGHFARDCRVNLAGGQPGNQNRGIMPPPPKRQAVGPRVYAIAGEEDVDEDGADPIVGSVLVGGVKAYTMFDSGATHCFVSPELARCWDSTIE</sequence>
<evidence type="ECO:0000256" key="1">
    <source>
        <dbReference type="PROSITE-ProRule" id="PRU00047"/>
    </source>
</evidence>
<protein>
    <submittedName>
        <fullName evidence="4">(thale cress) hypothetical protein</fullName>
    </submittedName>
</protein>
<dbReference type="SMART" id="SM00343">
    <property type="entry name" value="ZnF_C2HC"/>
    <property type="match status" value="1"/>
</dbReference>
<proteinExistence type="predicted"/>
<dbReference type="EMBL" id="LR881470">
    <property type="protein sequence ID" value="CAD5333106.1"/>
    <property type="molecule type" value="Genomic_DNA"/>
</dbReference>
<dbReference type="InterPro" id="IPR036875">
    <property type="entry name" value="Znf_CCHC_sf"/>
</dbReference>
<dbReference type="Pfam" id="PF00098">
    <property type="entry name" value="zf-CCHC"/>
    <property type="match status" value="1"/>
</dbReference>
<dbReference type="Proteomes" id="UP000516314">
    <property type="component" value="Chromosome 5"/>
</dbReference>